<name>L7U5N2_MYXSD</name>
<dbReference type="HOGENOM" id="CLU_043793_0_0_7"/>
<gene>
    <name evidence="3" type="ordered locus">MYSTI_02855</name>
</gene>
<keyword evidence="4" id="KW-1185">Reference proteome</keyword>
<dbReference type="eggNOG" id="COG3170">
    <property type="taxonomic scope" value="Bacteria"/>
</dbReference>
<feature type="region of interest" description="Disordered" evidence="1">
    <location>
        <begin position="468"/>
        <end position="488"/>
    </location>
</feature>
<organism evidence="3 4">
    <name type="scientific">Myxococcus stipitatus (strain DSM 14675 / JCM 12634 / Mx s8)</name>
    <dbReference type="NCBI Taxonomy" id="1278073"/>
    <lineage>
        <taxon>Bacteria</taxon>
        <taxon>Pseudomonadati</taxon>
        <taxon>Myxococcota</taxon>
        <taxon>Myxococcia</taxon>
        <taxon>Myxococcales</taxon>
        <taxon>Cystobacterineae</taxon>
        <taxon>Myxococcaceae</taxon>
        <taxon>Myxococcus</taxon>
    </lineage>
</organism>
<feature type="transmembrane region" description="Helical" evidence="2">
    <location>
        <begin position="346"/>
        <end position="365"/>
    </location>
</feature>
<dbReference type="PATRIC" id="fig|1278073.3.peg.2909"/>
<dbReference type="KEGG" id="msd:MYSTI_02855"/>
<protein>
    <submittedName>
        <fullName evidence="3">Uncharacterized protein</fullName>
    </submittedName>
</protein>
<dbReference type="AlphaFoldDB" id="L7U5N2"/>
<feature type="region of interest" description="Disordered" evidence="1">
    <location>
        <begin position="205"/>
        <end position="241"/>
    </location>
</feature>
<accession>L7U5N2</accession>
<evidence type="ECO:0000313" key="4">
    <source>
        <dbReference type="Proteomes" id="UP000011131"/>
    </source>
</evidence>
<sequence>MPDDLAPKGLPSPRGEHPPDAASEPQSLGRMSALHFWEELQKGASHYQEHGSTRGPPGRVRQFFHGLSLPIHIARVLLADPTARRRYVRVGILQTVAALALALSCMGSAKKAASAVESPVSEEDIAAEVQEALREVGIQEPVLEAPAAQEPAAQEPAVEAARDREFERRLRDVEAAAEGVDGGPSLPTAIAALVATATANSGAGKVTVTKQDDGTMKVERAPEPPSPKKKRRGKEKEEETGELTYKGFSLTAISFWVALLGALQIAQWVIIALSRDYHDAIAREAALLTRVDPDDEAIQPRVRVNVPWMRKKVRRRVRAMFLFAAGVPAALLLALPFRWVGMGSEAFTAITSLWGMWWLLVFTAAKSGQAWDAREGQRPPWFLRAWTWLTTRVPGFRWGMFKRYGEMWNQRTKEVFEPVATVERHPWAYAGLALARFIGSFAPLRFFMRPLIPVASAHILREERMKFGPPRPDAVSESRPAVNTPVSD</sequence>
<keyword evidence="2" id="KW-1133">Transmembrane helix</keyword>
<feature type="transmembrane region" description="Helical" evidence="2">
    <location>
        <begin position="319"/>
        <end position="340"/>
    </location>
</feature>
<dbReference type="EMBL" id="CP004025">
    <property type="protein sequence ID" value="AGC44171.1"/>
    <property type="molecule type" value="Genomic_DNA"/>
</dbReference>
<dbReference type="Proteomes" id="UP000011131">
    <property type="component" value="Chromosome"/>
</dbReference>
<keyword evidence="2" id="KW-0812">Transmembrane</keyword>
<feature type="compositionally biased region" description="Basic and acidic residues" evidence="1">
    <location>
        <begin position="210"/>
        <end position="222"/>
    </location>
</feature>
<evidence type="ECO:0000256" key="2">
    <source>
        <dbReference type="SAM" id="Phobius"/>
    </source>
</evidence>
<evidence type="ECO:0000313" key="3">
    <source>
        <dbReference type="EMBL" id="AGC44171.1"/>
    </source>
</evidence>
<reference evidence="3 4" key="1">
    <citation type="journal article" date="2013" name="Genome Announc.">
        <title>Complete genome sequence of Myxococcus stipitatus strain DSM 14675, a fruiting myxobacterium.</title>
        <authorList>
            <person name="Huntley S."/>
            <person name="Kneip S."/>
            <person name="Treuner-Lange A."/>
            <person name="Sogaard-Andersen L."/>
        </authorList>
    </citation>
    <scope>NUCLEOTIDE SEQUENCE [LARGE SCALE GENOMIC DNA]</scope>
    <source>
        <strain evidence="4">DSM 14675 / JCM 12634 / Mx s8</strain>
    </source>
</reference>
<evidence type="ECO:0000256" key="1">
    <source>
        <dbReference type="SAM" id="MobiDB-lite"/>
    </source>
</evidence>
<dbReference type="STRING" id="1278073.MYSTI_02855"/>
<feature type="transmembrane region" description="Helical" evidence="2">
    <location>
        <begin position="253"/>
        <end position="273"/>
    </location>
</feature>
<keyword evidence="2" id="KW-0472">Membrane</keyword>
<proteinExistence type="predicted"/>
<feature type="region of interest" description="Disordered" evidence="1">
    <location>
        <begin position="1"/>
        <end position="26"/>
    </location>
</feature>